<keyword evidence="2" id="KW-0560">Oxidoreductase</keyword>
<evidence type="ECO:0000259" key="4">
    <source>
        <dbReference type="SMART" id="SM01008"/>
    </source>
</evidence>
<dbReference type="Gene3D" id="3.90.1170.50">
    <property type="entry name" value="Aldehyde oxidase/xanthine dehydrogenase, a/b hammerhead"/>
    <property type="match status" value="1"/>
</dbReference>
<keyword evidence="6" id="KW-1185">Reference proteome</keyword>
<dbReference type="InterPro" id="IPR036856">
    <property type="entry name" value="Ald_Oxase/Xan_DH_a/b_sf"/>
</dbReference>
<comment type="caution">
    <text evidence="5">The sequence shown here is derived from an EMBL/GenBank/DDBJ whole genome shotgun (WGS) entry which is preliminary data.</text>
</comment>
<dbReference type="SUPFAM" id="SSF56003">
    <property type="entry name" value="Molybdenum cofactor-binding domain"/>
    <property type="match status" value="1"/>
</dbReference>
<evidence type="ECO:0000256" key="2">
    <source>
        <dbReference type="ARBA" id="ARBA00023002"/>
    </source>
</evidence>
<dbReference type="InterPro" id="IPR008274">
    <property type="entry name" value="AldOxase/xan_DH_MoCoBD1"/>
</dbReference>
<dbReference type="InterPro" id="IPR037165">
    <property type="entry name" value="AldOxase/xan_DH_Mopterin-bd_sf"/>
</dbReference>
<dbReference type="Pfam" id="PF20256">
    <property type="entry name" value="MoCoBD_2"/>
    <property type="match status" value="1"/>
</dbReference>
<dbReference type="SUPFAM" id="SSF54665">
    <property type="entry name" value="CO dehydrogenase molybdoprotein N-domain-like"/>
    <property type="match status" value="1"/>
</dbReference>
<dbReference type="InterPro" id="IPR016208">
    <property type="entry name" value="Ald_Oxase/xanthine_DH-like"/>
</dbReference>
<evidence type="ECO:0000313" key="6">
    <source>
        <dbReference type="Proteomes" id="UP001500945"/>
    </source>
</evidence>
<dbReference type="InterPro" id="IPR046867">
    <property type="entry name" value="AldOxase/xan_DH_MoCoBD2"/>
</dbReference>
<dbReference type="Proteomes" id="UP001500945">
    <property type="component" value="Unassembled WGS sequence"/>
</dbReference>
<feature type="domain" description="Aldehyde oxidase/xanthine dehydrogenase a/b hammerhead" evidence="4">
    <location>
        <begin position="40"/>
        <end position="144"/>
    </location>
</feature>
<evidence type="ECO:0000256" key="1">
    <source>
        <dbReference type="ARBA" id="ARBA00022505"/>
    </source>
</evidence>
<accession>A0ABP8K042</accession>
<evidence type="ECO:0000313" key="5">
    <source>
        <dbReference type="EMBL" id="GAA4398665.1"/>
    </source>
</evidence>
<dbReference type="Gene3D" id="3.30.365.10">
    <property type="entry name" value="Aldehyde oxidase/xanthine dehydrogenase, molybdopterin binding domain"/>
    <property type="match status" value="4"/>
</dbReference>
<dbReference type="SMART" id="SM01008">
    <property type="entry name" value="Ald_Xan_dh_C"/>
    <property type="match status" value="1"/>
</dbReference>
<dbReference type="PANTHER" id="PTHR11908:SF132">
    <property type="entry name" value="ALDEHYDE OXIDASE 1-RELATED"/>
    <property type="match status" value="1"/>
</dbReference>
<keyword evidence="1" id="KW-0500">Molybdenum</keyword>
<gene>
    <name evidence="5" type="ORF">GCM10023168_04990</name>
</gene>
<protein>
    <submittedName>
        <fullName evidence="5">Xanthine dehydrogenase family protein molybdopterin-binding subunit</fullName>
    </submittedName>
</protein>
<proteinExistence type="predicted"/>
<feature type="region of interest" description="Disordered" evidence="3">
    <location>
        <begin position="820"/>
        <end position="840"/>
    </location>
</feature>
<dbReference type="InterPro" id="IPR000674">
    <property type="entry name" value="Ald_Oxase/Xan_DH_a/b"/>
</dbReference>
<dbReference type="EMBL" id="BAABGM010000002">
    <property type="protein sequence ID" value="GAA4398665.1"/>
    <property type="molecule type" value="Genomic_DNA"/>
</dbReference>
<dbReference type="Pfam" id="PF02738">
    <property type="entry name" value="MoCoBD_1"/>
    <property type="match status" value="1"/>
</dbReference>
<dbReference type="PANTHER" id="PTHR11908">
    <property type="entry name" value="XANTHINE DEHYDROGENASE"/>
    <property type="match status" value="1"/>
</dbReference>
<name>A0ABP8K042_9MICO</name>
<reference evidence="6" key="1">
    <citation type="journal article" date="2019" name="Int. J. Syst. Evol. Microbiol.">
        <title>The Global Catalogue of Microorganisms (GCM) 10K type strain sequencing project: providing services to taxonomists for standard genome sequencing and annotation.</title>
        <authorList>
            <consortium name="The Broad Institute Genomics Platform"/>
            <consortium name="The Broad Institute Genome Sequencing Center for Infectious Disease"/>
            <person name="Wu L."/>
            <person name="Ma J."/>
        </authorList>
    </citation>
    <scope>NUCLEOTIDE SEQUENCE [LARGE SCALE GENOMIC DNA]</scope>
    <source>
        <strain evidence="6">JCM 17809</strain>
    </source>
</reference>
<dbReference type="RefSeq" id="WP_345201895.1">
    <property type="nucleotide sequence ID" value="NZ_BAABGM010000002.1"/>
</dbReference>
<sequence>MSDDTSVLPPEKSEAPGPGAPVPPTVGVDHPRVETTEKLTGDALYTGDLQLPGMLHAKVKQSPHARARILGIDTRRAEALPGVHAVLTGHELDYKIGLYIVDKDILAKDVVRHFGEAVAAVAAESVEIAAEAVELIEVEYEVLTPVLDPMVAFEPDAPLVHPELGSYSYVEAAFSPQPGTNVAHVQKIRKGDVEQGFAEAEWVIEREYTNPSVQHVPLETHVAIVQWKAGDQVTIWSSAQSPFTVRNLFCTAMRLPLNQVRVIVPHVGGGFGGKAGIHLEPLVACLSRKAGGRPVRLQATREEEFSLLPCRSALTYRIKTGVRSDGTITAQQMTMFWDAGAYADYAVNVTRASGFSASGPYELPNATVDAYTIYTNKPYGTAYRGFGHVEFFWGLERHMELVAQAIGMDSLEFRRRNLLKPGSVTMTGEVITADTGDPLACLEAAATSIDYGRLTPEEAEHERRTGRRIGKGVATLHKAPAMPSFTATAAVVKMNSDGSVVLNIALTEIGQGCNTALAQIAAERLRFPLHRVRVAVERDTDKDPYDWQTVASKGLLLSGNATILACDNLLEQGYATAAQVLRANPADLDHDADGVFVRHHRDHGVTWPELSIGYAFPNGNGIGGPLVGVGRYIAQGLTHLDKETGQGLPALDWTYGAHGVVVDVDPDTGEFDVLAISSAYDVGRVVNPGLVRGQCIGGMVQGLGTALCEGYIYDQQGRLLNPSFTDNKIPTSRDIPARIESAAVQTAQIDGPFGARGVGEHPMISVAPAIGNAIQHATGAELMHMPIRHEDVWRALQSHEPIDNWITETPVGSCRSDLPGGNLAVEERTPPLRQAQPVLR</sequence>
<organism evidence="5 6">
    <name type="scientific">Fodinibacter luteus</name>
    <dbReference type="NCBI Taxonomy" id="552064"/>
    <lineage>
        <taxon>Bacteria</taxon>
        <taxon>Bacillati</taxon>
        <taxon>Actinomycetota</taxon>
        <taxon>Actinomycetes</taxon>
        <taxon>Micrococcales</taxon>
        <taxon>Intrasporangiaceae</taxon>
        <taxon>Fodinibacter (ex Wang et al. 2009)</taxon>
    </lineage>
</organism>
<evidence type="ECO:0000256" key="3">
    <source>
        <dbReference type="SAM" id="MobiDB-lite"/>
    </source>
</evidence>
<dbReference type="Pfam" id="PF01315">
    <property type="entry name" value="Ald_Xan_dh_C"/>
    <property type="match status" value="1"/>
</dbReference>
<feature type="region of interest" description="Disordered" evidence="3">
    <location>
        <begin position="1"/>
        <end position="30"/>
    </location>
</feature>